<feature type="transmembrane region" description="Helical" evidence="1">
    <location>
        <begin position="276"/>
        <end position="295"/>
    </location>
</feature>
<keyword evidence="1" id="KW-0472">Membrane</keyword>
<reference evidence="2 3" key="1">
    <citation type="submission" date="2024-08" db="EMBL/GenBank/DDBJ databases">
        <authorList>
            <person name="Cucini C."/>
            <person name="Frati F."/>
        </authorList>
    </citation>
    <scope>NUCLEOTIDE SEQUENCE [LARGE SCALE GENOMIC DNA]</scope>
</reference>
<feature type="transmembrane region" description="Helical" evidence="1">
    <location>
        <begin position="47"/>
        <end position="65"/>
    </location>
</feature>
<protein>
    <recommendedName>
        <fullName evidence="4">Gustatory receptor</fullName>
    </recommendedName>
</protein>
<evidence type="ECO:0000256" key="1">
    <source>
        <dbReference type="SAM" id="Phobius"/>
    </source>
</evidence>
<feature type="transmembrane region" description="Helical" evidence="1">
    <location>
        <begin position="307"/>
        <end position="329"/>
    </location>
</feature>
<comment type="caution">
    <text evidence="2">The sequence shown here is derived from an EMBL/GenBank/DDBJ whole genome shotgun (WGS) entry which is preliminary data.</text>
</comment>
<evidence type="ECO:0008006" key="4">
    <source>
        <dbReference type="Google" id="ProtNLM"/>
    </source>
</evidence>
<feature type="transmembrane region" description="Helical" evidence="1">
    <location>
        <begin position="137"/>
        <end position="159"/>
    </location>
</feature>
<sequence>MLIYENFLKFVSLQLRLQSIFGLSPFSLESNPIPKVVLCSKNRVTQLWLKLLFLTITVFILWIQIAESKNEQLATSLQSIFFANTFVSMLIQCGIILWKRENVALLFNLFLQFEYCNLPHWKSLNAMKRHEKLAMKTLFLITYFCPPIGALFYCLHKWFLPCTSATVGWKHLPECSGNMTQMQVAWSTESMTYLLLLNIFTFWLVVDIIGRLCSQDSVFVFLECCGLTQYLRYLRNVLVLECETNNLFSSSSKILVYRQLQILTHFYNVILQNYQIAYLQLALPAIIICSFAVIGEANNLLAVQLLFFAYVAFSSVVAIVVVVSVLACAHTESTISLDFMREQLVPKCGRKTRKLLEKYVVSFPVLKVNIGEVNFVEKTTLIEMLKFCVDQTTSLLLMR</sequence>
<feature type="transmembrane region" description="Helical" evidence="1">
    <location>
        <begin position="191"/>
        <end position="209"/>
    </location>
</feature>
<keyword evidence="1" id="KW-1133">Transmembrane helix</keyword>
<feature type="transmembrane region" description="Helical" evidence="1">
    <location>
        <begin position="77"/>
        <end position="98"/>
    </location>
</feature>
<dbReference type="EMBL" id="CAXLJM020000125">
    <property type="protein sequence ID" value="CAL8139384.1"/>
    <property type="molecule type" value="Genomic_DNA"/>
</dbReference>
<organism evidence="2 3">
    <name type="scientific">Orchesella dallaii</name>
    <dbReference type="NCBI Taxonomy" id="48710"/>
    <lineage>
        <taxon>Eukaryota</taxon>
        <taxon>Metazoa</taxon>
        <taxon>Ecdysozoa</taxon>
        <taxon>Arthropoda</taxon>
        <taxon>Hexapoda</taxon>
        <taxon>Collembola</taxon>
        <taxon>Entomobryomorpha</taxon>
        <taxon>Entomobryoidea</taxon>
        <taxon>Orchesellidae</taxon>
        <taxon>Orchesellinae</taxon>
        <taxon>Orchesella</taxon>
    </lineage>
</organism>
<evidence type="ECO:0000313" key="2">
    <source>
        <dbReference type="EMBL" id="CAL8139384.1"/>
    </source>
</evidence>
<dbReference type="Proteomes" id="UP001642540">
    <property type="component" value="Unassembled WGS sequence"/>
</dbReference>
<name>A0ABP1RYW1_9HEXA</name>
<gene>
    <name evidence="2" type="ORF">ODALV1_LOCUS27813</name>
</gene>
<proteinExistence type="predicted"/>
<evidence type="ECO:0000313" key="3">
    <source>
        <dbReference type="Proteomes" id="UP001642540"/>
    </source>
</evidence>
<keyword evidence="1" id="KW-0812">Transmembrane</keyword>
<accession>A0ABP1RYW1</accession>
<keyword evidence="3" id="KW-1185">Reference proteome</keyword>